<feature type="signal peptide" evidence="1">
    <location>
        <begin position="1"/>
        <end position="26"/>
    </location>
</feature>
<evidence type="ECO:0000313" key="2">
    <source>
        <dbReference type="EMBL" id="MER2492408.1"/>
    </source>
</evidence>
<keyword evidence="3" id="KW-1185">Reference proteome</keyword>
<dbReference type="EMBL" id="JBELOE010000211">
    <property type="protein sequence ID" value="MER2492408.1"/>
    <property type="molecule type" value="Genomic_DNA"/>
</dbReference>
<comment type="caution">
    <text evidence="2">The sequence shown here is derived from an EMBL/GenBank/DDBJ whole genome shotgun (WGS) entry which is preliminary data.</text>
</comment>
<accession>A0ABV1RHI1</accession>
<keyword evidence="1" id="KW-0732">Signal</keyword>
<sequence length="72" mass="8351">MQPIVRTVSTCLCLALCLSACSQKQAYQGMQEAGKQQNCRSIIDELEKQKCEQGYEKDFETYKKERERVLNK</sequence>
<evidence type="ECO:0000313" key="3">
    <source>
        <dbReference type="Proteomes" id="UP001467690"/>
    </source>
</evidence>
<proteinExistence type="predicted"/>
<reference evidence="2 3" key="1">
    <citation type="submission" date="2024-06" db="EMBL/GenBank/DDBJ databases">
        <authorList>
            <person name="Chen R.Y."/>
        </authorList>
    </citation>
    <scope>NUCLEOTIDE SEQUENCE [LARGE SCALE GENOMIC DNA]</scope>
    <source>
        <strain evidence="2 3">D2</strain>
    </source>
</reference>
<dbReference type="Proteomes" id="UP001467690">
    <property type="component" value="Unassembled WGS sequence"/>
</dbReference>
<name>A0ABV1RHI1_9ALTE</name>
<gene>
    <name evidence="2" type="ORF">ABS311_11005</name>
</gene>
<evidence type="ECO:0008006" key="4">
    <source>
        <dbReference type="Google" id="ProtNLM"/>
    </source>
</evidence>
<dbReference type="RefSeq" id="WP_350401924.1">
    <property type="nucleotide sequence ID" value="NZ_JBELOE010000211.1"/>
</dbReference>
<protein>
    <recommendedName>
        <fullName evidence="4">Lipoprotein</fullName>
    </recommendedName>
</protein>
<evidence type="ECO:0000256" key="1">
    <source>
        <dbReference type="SAM" id="SignalP"/>
    </source>
</evidence>
<organism evidence="2 3">
    <name type="scientific">Catenovulum sediminis</name>
    <dbReference type="NCBI Taxonomy" id="1740262"/>
    <lineage>
        <taxon>Bacteria</taxon>
        <taxon>Pseudomonadati</taxon>
        <taxon>Pseudomonadota</taxon>
        <taxon>Gammaproteobacteria</taxon>
        <taxon>Alteromonadales</taxon>
        <taxon>Alteromonadaceae</taxon>
        <taxon>Catenovulum</taxon>
    </lineage>
</organism>
<feature type="chain" id="PRO_5047339958" description="Lipoprotein" evidence="1">
    <location>
        <begin position="27"/>
        <end position="72"/>
    </location>
</feature>